<dbReference type="RefSeq" id="WP_379894154.1">
    <property type="nucleotide sequence ID" value="NZ_CBCSCT010000069.1"/>
</dbReference>
<feature type="transmembrane region" description="Helical" evidence="1">
    <location>
        <begin position="558"/>
        <end position="587"/>
    </location>
</feature>
<keyword evidence="1" id="KW-0472">Membrane</keyword>
<sequence length="728" mass="78214">MADTTTPAEATIQRKIDELEGSDRNLKGFWALLALILAAAMSIFHLYTAGFGMLPEQGVVHITFALVLVFVIYPYRKGTGQRSIPWYDLIIAAAALFVGIYMFTQFKDMALRSGNPNEMDTLVAFLIVGLVLEATRRVLGLPLMILALIFIIYGLIGYRTTPWLDGIIPEAIIHAGYDLTTLVTKLNTNLGIFGTPIYVSSTYVFIFILFGAFFDVTGAGRMFINTALSLLGPFRGGPAKAAVLASGAMGSISGSSVANVVTTGTFTIPLMKKVGFKSKTAGGIEVAASSSGQLMPPIMGAAAFIMAETTGIPYWDIARSALIPSLLAYTAILVMVHLEALKRNIRGIPKGELIPVREVLLNKGFLIFPIGGLIYYLSQGNTPTKAAYMAVIMILFMAFFASSMIKRGKTGYALSLVVVAVAYLLHQFGLFGLFGIDRISFEYTIVGLICFAIAIIGVALRNRAKEKEPLQFGWRETLQALELGAKNGISVAVACAAAGILVGVVTMTGLGSNLSALILKLAGSDFFMGIDPLYPILVAAMIASMILGMGLPTTATYIVLAAVMAPPLVGVGLSLMAAHLFVFYYGILADDTPPINLPAYAAAGIAKSEPVQTGVQGFKYDSGALLLPFAFATNPYLLLMVEDASPWRTLWAIITALVGIIAFSSFIQNYFKRRYFWYERLAALCSALLLIHSQVMTDIIGIALLCGVLVSQLVIRDRRPMKGNAMDA</sequence>
<comment type="caution">
    <text evidence="3">The sequence shown here is derived from an EMBL/GenBank/DDBJ whole genome shotgun (WGS) entry which is preliminary data.</text>
</comment>
<feature type="transmembrane region" description="Helical" evidence="1">
    <location>
        <begin position="412"/>
        <end position="434"/>
    </location>
</feature>
<feature type="domain" description="TRAP C4-dicarboxylate transport system permease DctM subunit" evidence="2">
    <location>
        <begin position="127"/>
        <end position="410"/>
    </location>
</feature>
<name>A0ABW1IP42_9BACL</name>
<dbReference type="PANTHER" id="PTHR43849">
    <property type="entry name" value="BLL3936 PROTEIN"/>
    <property type="match status" value="1"/>
</dbReference>
<dbReference type="NCBIfam" id="TIGR02123">
    <property type="entry name" value="TRAP_fused"/>
    <property type="match status" value="1"/>
</dbReference>
<accession>A0ABW1IP42</accession>
<dbReference type="PANTHER" id="PTHR43849:SF2">
    <property type="entry name" value="BLL3936 PROTEIN"/>
    <property type="match status" value="1"/>
</dbReference>
<feature type="transmembrane region" description="Helical" evidence="1">
    <location>
        <begin position="649"/>
        <end position="668"/>
    </location>
</feature>
<dbReference type="EMBL" id="JBHSQV010000137">
    <property type="protein sequence ID" value="MFC5986843.1"/>
    <property type="molecule type" value="Genomic_DNA"/>
</dbReference>
<keyword evidence="1" id="KW-0812">Transmembrane</keyword>
<proteinExistence type="predicted"/>
<feature type="transmembrane region" description="Helical" evidence="1">
    <location>
        <begin position="440"/>
        <end position="460"/>
    </location>
</feature>
<feature type="transmembrane region" description="Helical" evidence="1">
    <location>
        <begin position="29"/>
        <end position="47"/>
    </location>
</feature>
<gene>
    <name evidence="3" type="ORF">ACFPXP_10480</name>
</gene>
<evidence type="ECO:0000313" key="4">
    <source>
        <dbReference type="Proteomes" id="UP001596250"/>
    </source>
</evidence>
<feature type="transmembrane region" description="Helical" evidence="1">
    <location>
        <begin position="321"/>
        <end position="338"/>
    </location>
</feature>
<evidence type="ECO:0000259" key="2">
    <source>
        <dbReference type="Pfam" id="PF06808"/>
    </source>
</evidence>
<reference evidence="4" key="1">
    <citation type="journal article" date="2019" name="Int. J. Syst. Evol. Microbiol.">
        <title>The Global Catalogue of Microorganisms (GCM) 10K type strain sequencing project: providing services to taxonomists for standard genome sequencing and annotation.</title>
        <authorList>
            <consortium name="The Broad Institute Genomics Platform"/>
            <consortium name="The Broad Institute Genome Sequencing Center for Infectious Disease"/>
            <person name="Wu L."/>
            <person name="Ma J."/>
        </authorList>
    </citation>
    <scope>NUCLEOTIDE SEQUENCE [LARGE SCALE GENOMIC DNA]</scope>
    <source>
        <strain evidence="4">CCM 8749</strain>
    </source>
</reference>
<dbReference type="Pfam" id="PF06808">
    <property type="entry name" value="DctM"/>
    <property type="match status" value="2"/>
</dbReference>
<dbReference type="Proteomes" id="UP001596250">
    <property type="component" value="Unassembled WGS sequence"/>
</dbReference>
<keyword evidence="4" id="KW-1185">Reference proteome</keyword>
<feature type="transmembrane region" description="Helical" evidence="1">
    <location>
        <begin position="139"/>
        <end position="156"/>
    </location>
</feature>
<organism evidence="3 4">
    <name type="scientific">Marinicrinis lubricantis</name>
    <dbReference type="NCBI Taxonomy" id="2086470"/>
    <lineage>
        <taxon>Bacteria</taxon>
        <taxon>Bacillati</taxon>
        <taxon>Bacillota</taxon>
        <taxon>Bacilli</taxon>
        <taxon>Bacillales</taxon>
        <taxon>Paenibacillaceae</taxon>
    </lineage>
</organism>
<evidence type="ECO:0000313" key="3">
    <source>
        <dbReference type="EMBL" id="MFC5986843.1"/>
    </source>
</evidence>
<feature type="transmembrane region" description="Helical" evidence="1">
    <location>
        <begin position="675"/>
        <end position="693"/>
    </location>
</feature>
<feature type="transmembrane region" description="Helical" evidence="1">
    <location>
        <begin position="59"/>
        <end position="75"/>
    </location>
</feature>
<feature type="transmembrane region" description="Helical" evidence="1">
    <location>
        <begin position="384"/>
        <end position="405"/>
    </location>
</feature>
<dbReference type="InterPro" id="IPR011853">
    <property type="entry name" value="TRAP_DctM-Dct_fused"/>
</dbReference>
<keyword evidence="1" id="KW-1133">Transmembrane helix</keyword>
<feature type="transmembrane region" description="Helical" evidence="1">
    <location>
        <begin position="87"/>
        <end position="104"/>
    </location>
</feature>
<feature type="transmembrane region" description="Helical" evidence="1">
    <location>
        <begin position="359"/>
        <end position="378"/>
    </location>
</feature>
<protein>
    <submittedName>
        <fullName evidence="3">TRAP transporter permease</fullName>
    </submittedName>
</protein>
<dbReference type="InterPro" id="IPR010656">
    <property type="entry name" value="DctM"/>
</dbReference>
<evidence type="ECO:0000256" key="1">
    <source>
        <dbReference type="SAM" id="Phobius"/>
    </source>
</evidence>
<feature type="transmembrane region" description="Helical" evidence="1">
    <location>
        <begin position="699"/>
        <end position="715"/>
    </location>
</feature>
<feature type="transmembrane region" description="Helical" evidence="1">
    <location>
        <begin position="190"/>
        <end position="214"/>
    </location>
</feature>
<feature type="transmembrane region" description="Helical" evidence="1">
    <location>
        <begin position="532"/>
        <end position="551"/>
    </location>
</feature>
<feature type="domain" description="TRAP C4-dicarboxylate transport system permease DctM subunit" evidence="2">
    <location>
        <begin position="442"/>
        <end position="640"/>
    </location>
</feature>
<feature type="transmembrane region" description="Helical" evidence="1">
    <location>
        <begin position="489"/>
        <end position="512"/>
    </location>
</feature>